<dbReference type="AlphaFoldDB" id="A0A8H3FYZ5"/>
<name>A0A8H3FYZ5_9LECA</name>
<keyword evidence="1" id="KW-0732">Signal</keyword>
<feature type="signal peptide" evidence="1">
    <location>
        <begin position="1"/>
        <end position="22"/>
    </location>
</feature>
<protein>
    <submittedName>
        <fullName evidence="2">Uncharacterized protein</fullName>
    </submittedName>
</protein>
<gene>
    <name evidence="2" type="ORF">HETSPECPRED_008424</name>
</gene>
<accession>A0A8H3FYZ5</accession>
<comment type="caution">
    <text evidence="2">The sequence shown here is derived from an EMBL/GenBank/DDBJ whole genome shotgun (WGS) entry which is preliminary data.</text>
</comment>
<feature type="chain" id="PRO_5034933538" evidence="1">
    <location>
        <begin position="23"/>
        <end position="208"/>
    </location>
</feature>
<evidence type="ECO:0000313" key="2">
    <source>
        <dbReference type="EMBL" id="CAF9932685.1"/>
    </source>
</evidence>
<evidence type="ECO:0000313" key="3">
    <source>
        <dbReference type="Proteomes" id="UP000664521"/>
    </source>
</evidence>
<dbReference type="Proteomes" id="UP000664521">
    <property type="component" value="Unassembled WGS sequence"/>
</dbReference>
<reference evidence="2" key="1">
    <citation type="submission" date="2021-03" db="EMBL/GenBank/DDBJ databases">
        <authorList>
            <person name="Tagirdzhanova G."/>
        </authorList>
    </citation>
    <scope>NUCLEOTIDE SEQUENCE</scope>
</reference>
<keyword evidence="3" id="KW-1185">Reference proteome</keyword>
<organism evidence="2 3">
    <name type="scientific">Heterodermia speciosa</name>
    <dbReference type="NCBI Taxonomy" id="116794"/>
    <lineage>
        <taxon>Eukaryota</taxon>
        <taxon>Fungi</taxon>
        <taxon>Dikarya</taxon>
        <taxon>Ascomycota</taxon>
        <taxon>Pezizomycotina</taxon>
        <taxon>Lecanoromycetes</taxon>
        <taxon>OSLEUM clade</taxon>
        <taxon>Lecanoromycetidae</taxon>
        <taxon>Caliciales</taxon>
        <taxon>Physciaceae</taxon>
        <taxon>Heterodermia</taxon>
    </lineage>
</organism>
<dbReference type="OrthoDB" id="5328267at2759"/>
<sequence length="208" mass="22608">MALFLFSEVLGILLALTAYTVAQLTGSLEFDGEQTMVVTINNPSAKNMTMIGSNDLFDRINLVPFAPFTLTNITGSPVTLNVTRYQVPPLTDEAFSDILPGGTWSRALNISNYLLGPLPGSTTQTKSECFVASLAPSYYGLDTTNFQPDEALANYYLTKGLITIKVKSVPIHFNYTVPVDFTNDQAAYIKADANIQRLQSESASINSS</sequence>
<dbReference type="EMBL" id="CAJPDS010000064">
    <property type="protein sequence ID" value="CAF9932685.1"/>
    <property type="molecule type" value="Genomic_DNA"/>
</dbReference>
<proteinExistence type="predicted"/>
<evidence type="ECO:0000256" key="1">
    <source>
        <dbReference type="SAM" id="SignalP"/>
    </source>
</evidence>